<dbReference type="GO" id="GO:0016020">
    <property type="term" value="C:membrane"/>
    <property type="evidence" value="ECO:0007669"/>
    <property type="project" value="UniProtKB-SubCell"/>
</dbReference>
<evidence type="ECO:0000313" key="8">
    <source>
        <dbReference type="Proteomes" id="UP000178379"/>
    </source>
</evidence>
<dbReference type="Proteomes" id="UP000178379">
    <property type="component" value="Unassembled WGS sequence"/>
</dbReference>
<reference evidence="7 8" key="1">
    <citation type="journal article" date="2016" name="Nat. Commun.">
        <title>Thousands of microbial genomes shed light on interconnected biogeochemical processes in an aquifer system.</title>
        <authorList>
            <person name="Anantharaman K."/>
            <person name="Brown C.T."/>
            <person name="Hug L.A."/>
            <person name="Sharon I."/>
            <person name="Castelle C.J."/>
            <person name="Probst A.J."/>
            <person name="Thomas B.C."/>
            <person name="Singh A."/>
            <person name="Wilkins M.J."/>
            <person name="Karaoz U."/>
            <person name="Brodie E.L."/>
            <person name="Williams K.H."/>
            <person name="Hubbard S.S."/>
            <person name="Banfield J.F."/>
        </authorList>
    </citation>
    <scope>NUCLEOTIDE SEQUENCE [LARGE SCALE GENOMIC DNA]</scope>
</reference>
<comment type="similarity">
    <text evidence="2">Belongs to the autoinducer-2 exporter (AI-2E) (TC 2.A.86) family.</text>
</comment>
<dbReference type="AlphaFoldDB" id="A0A1F6T0X5"/>
<name>A0A1F6T0X5_9PROT</name>
<evidence type="ECO:0000256" key="3">
    <source>
        <dbReference type="ARBA" id="ARBA00022692"/>
    </source>
</evidence>
<evidence type="ECO:0000256" key="6">
    <source>
        <dbReference type="SAM" id="Phobius"/>
    </source>
</evidence>
<gene>
    <name evidence="7" type="ORF">A2140_04060</name>
</gene>
<proteinExistence type="inferred from homology"/>
<feature type="transmembrane region" description="Helical" evidence="6">
    <location>
        <begin position="55"/>
        <end position="80"/>
    </location>
</feature>
<evidence type="ECO:0000256" key="5">
    <source>
        <dbReference type="ARBA" id="ARBA00023136"/>
    </source>
</evidence>
<evidence type="ECO:0000256" key="1">
    <source>
        <dbReference type="ARBA" id="ARBA00004141"/>
    </source>
</evidence>
<feature type="transmembrane region" description="Helical" evidence="6">
    <location>
        <begin position="150"/>
        <end position="169"/>
    </location>
</feature>
<dbReference type="Pfam" id="PF01594">
    <property type="entry name" value="AI-2E_transport"/>
    <property type="match status" value="1"/>
</dbReference>
<evidence type="ECO:0000256" key="4">
    <source>
        <dbReference type="ARBA" id="ARBA00022989"/>
    </source>
</evidence>
<dbReference type="PANTHER" id="PTHR21716">
    <property type="entry name" value="TRANSMEMBRANE PROTEIN"/>
    <property type="match status" value="1"/>
</dbReference>
<evidence type="ECO:0008006" key="9">
    <source>
        <dbReference type="Google" id="ProtNLM"/>
    </source>
</evidence>
<comment type="subcellular location">
    <subcellularLocation>
        <location evidence="1">Membrane</location>
        <topology evidence="1">Multi-pass membrane protein</topology>
    </subcellularLocation>
</comment>
<feature type="transmembrane region" description="Helical" evidence="6">
    <location>
        <begin position="269"/>
        <end position="289"/>
    </location>
</feature>
<dbReference type="InterPro" id="IPR002549">
    <property type="entry name" value="AI-2E-like"/>
</dbReference>
<dbReference type="STRING" id="1817756.A2140_04060"/>
<comment type="caution">
    <text evidence="7">The sequence shown here is derived from an EMBL/GenBank/DDBJ whole genome shotgun (WGS) entry which is preliminary data.</text>
</comment>
<evidence type="ECO:0000256" key="2">
    <source>
        <dbReference type="ARBA" id="ARBA00009773"/>
    </source>
</evidence>
<feature type="transmembrane region" description="Helical" evidence="6">
    <location>
        <begin position="301"/>
        <end position="334"/>
    </location>
</feature>
<protein>
    <recommendedName>
        <fullName evidence="9">AI-2E family transporter</fullName>
    </recommendedName>
</protein>
<accession>A0A1F6T0X5</accession>
<feature type="transmembrane region" description="Helical" evidence="6">
    <location>
        <begin position="243"/>
        <end position="262"/>
    </location>
</feature>
<dbReference type="PANTHER" id="PTHR21716:SF64">
    <property type="entry name" value="AI-2 TRANSPORT PROTEIN TQSA"/>
    <property type="match status" value="1"/>
</dbReference>
<dbReference type="GO" id="GO:0055085">
    <property type="term" value="P:transmembrane transport"/>
    <property type="evidence" value="ECO:0007669"/>
    <property type="project" value="TreeGrafter"/>
</dbReference>
<keyword evidence="4 6" id="KW-1133">Transmembrane helix</keyword>
<dbReference type="EMBL" id="MFSQ01000112">
    <property type="protein sequence ID" value="OGI38837.1"/>
    <property type="molecule type" value="Genomic_DNA"/>
</dbReference>
<feature type="transmembrane region" description="Helical" evidence="6">
    <location>
        <begin position="6"/>
        <end position="39"/>
    </location>
</feature>
<organism evidence="7 8">
    <name type="scientific">Candidatus Muproteobacteria bacterium RBG_16_62_13</name>
    <dbReference type="NCBI Taxonomy" id="1817756"/>
    <lineage>
        <taxon>Bacteria</taxon>
        <taxon>Pseudomonadati</taxon>
        <taxon>Pseudomonadota</taxon>
        <taxon>Candidatus Muproteobacteria</taxon>
    </lineage>
</organism>
<sequence>MTDYRLLLAIALLVLTGWLLYLLAPVLTPFLIAAVLAYMFNPLVTRLERWRVPRVLAVIVVFVLVLSLVIGLVAILVPMIERQVSGFVTRLPGYLEWAQAKLLPMLKEWQVLIPALEPDNLKQVLLDHWQEVGRWVRGAAANLTRSGLGLFSWVVNLVLVPIVMFYLMLDWDRIVANVRGLFPPSLRGRAVQLARETDEVLGSFLRGQLSVMATLGTIYSIGLWSLGLHLALPIGIAAGLVSFVPYLGFITGVVAAGIAAWLQFQDPMMIAWVVAVFLTGQLVDALFLTPRLVGGRIGIHPVMVIFAIMAGGKLFGFFGVLLALPVAAVLKVWLRQVHGYYMKAPRPARRRR</sequence>
<feature type="transmembrane region" description="Helical" evidence="6">
    <location>
        <begin position="209"/>
        <end position="231"/>
    </location>
</feature>
<evidence type="ECO:0000313" key="7">
    <source>
        <dbReference type="EMBL" id="OGI38837.1"/>
    </source>
</evidence>
<keyword evidence="3 6" id="KW-0812">Transmembrane</keyword>
<keyword evidence="5 6" id="KW-0472">Membrane</keyword>